<reference evidence="2" key="4">
    <citation type="journal article" date="2019" name="bioRxiv">
        <title>Acquired interbacterial defense systems protect against interspecies antagonism in the human gut microbiome.</title>
        <authorList>
            <person name="Ross B.D."/>
            <person name="Verster A.J."/>
            <person name="Radey M.C."/>
            <person name="Schmidtke D.T."/>
            <person name="Pope C.E."/>
            <person name="Hoffman L.R."/>
            <person name="Hajjar A.M."/>
            <person name="Peterson S.B."/>
            <person name="Borenstein E."/>
            <person name="Mougous J.D."/>
        </authorList>
    </citation>
    <scope>NUCLEOTIDE SEQUENCE</scope>
    <source>
        <strain evidence="2">H204</strain>
    </source>
</reference>
<dbReference type="RefSeq" id="WP_004306423.1">
    <property type="nucleotide sequence ID" value="NZ_CABKPA010000035.1"/>
</dbReference>
<evidence type="ECO:0000313" key="6">
    <source>
        <dbReference type="Proteomes" id="UP000183040"/>
    </source>
</evidence>
<organism evidence="5 7">
    <name type="scientific">Bacteroides xylanisolvens</name>
    <dbReference type="NCBI Taxonomy" id="371601"/>
    <lineage>
        <taxon>Bacteria</taxon>
        <taxon>Pseudomonadati</taxon>
        <taxon>Bacteroidota</taxon>
        <taxon>Bacteroidia</taxon>
        <taxon>Bacteroidales</taxon>
        <taxon>Bacteroidaceae</taxon>
        <taxon>Bacteroides</taxon>
    </lineage>
</organism>
<dbReference type="EMBL" id="FOUM01000037">
    <property type="protein sequence ID" value="SFN52456.1"/>
    <property type="molecule type" value="Genomic_DNA"/>
</dbReference>
<dbReference type="EMBL" id="VYQC01000018">
    <property type="protein sequence ID" value="KAA9038321.1"/>
    <property type="molecule type" value="Genomic_DNA"/>
</dbReference>
<name>A0A1I4ZQA0_9BACE</name>
<proteinExistence type="predicted"/>
<reference evidence="7" key="1">
    <citation type="submission" date="2016-10" db="EMBL/GenBank/DDBJ databases">
        <authorList>
            <person name="Varghese N."/>
            <person name="Submissions S."/>
        </authorList>
    </citation>
    <scope>NUCLEOTIDE SEQUENCE [LARGE SCALE GENOMIC DNA]</scope>
    <source>
        <strain evidence="7">NLAE-zl-C202</strain>
    </source>
</reference>
<accession>A0A1I4ZQA0</accession>
<dbReference type="SMART" id="SM00871">
    <property type="entry name" value="AraC_E_bind"/>
    <property type="match status" value="1"/>
</dbReference>
<dbReference type="InterPro" id="IPR011256">
    <property type="entry name" value="Reg_factor_effector_dom_sf"/>
</dbReference>
<evidence type="ECO:0000313" key="3">
    <source>
        <dbReference type="EMBL" id="KAB6134045.1"/>
    </source>
</evidence>
<gene>
    <name evidence="2" type="ORF">F6S82_23365</name>
    <name evidence="3" type="ORF">GA424_19525</name>
    <name evidence="4" type="ORF">SAMN04487924_14727</name>
    <name evidence="5" type="ORF">SAMN05216250_1372</name>
</gene>
<dbReference type="InterPro" id="IPR029442">
    <property type="entry name" value="GyrI-like"/>
</dbReference>
<dbReference type="InterPro" id="IPR010499">
    <property type="entry name" value="AraC_E-bd"/>
</dbReference>
<reference evidence="5 6" key="2">
    <citation type="submission" date="2016-10" db="EMBL/GenBank/DDBJ databases">
        <authorList>
            <person name="de Groot N.N."/>
        </authorList>
    </citation>
    <scope>NUCLEOTIDE SEQUENCE [LARGE SCALE GENOMIC DNA]</scope>
    <source>
        <strain evidence="5">NLAE-zl-C202</strain>
        <strain evidence="4 6">NLAE-zl-G339</strain>
    </source>
</reference>
<evidence type="ECO:0000313" key="7">
    <source>
        <dbReference type="Proteomes" id="UP000183766"/>
    </source>
</evidence>
<evidence type="ECO:0000313" key="4">
    <source>
        <dbReference type="EMBL" id="SEB17772.1"/>
    </source>
</evidence>
<evidence type="ECO:0000259" key="1">
    <source>
        <dbReference type="SMART" id="SM00871"/>
    </source>
</evidence>
<dbReference type="Proteomes" id="UP000183040">
    <property type="component" value="Unassembled WGS sequence"/>
</dbReference>
<feature type="domain" description="AraC effector-binding" evidence="1">
    <location>
        <begin position="5"/>
        <end position="156"/>
    </location>
</feature>
<evidence type="ECO:0000313" key="9">
    <source>
        <dbReference type="Proteomes" id="UP000487596"/>
    </source>
</evidence>
<reference evidence="8" key="3">
    <citation type="journal article" date="2018" name="J. Anim. Genet.">
        <title>Acquired interbacterial defense systems protect against interspecies antagonism in the human gut microbiome.</title>
        <authorList>
            <person name="Ross B.D."/>
            <person name="Verster A.J."/>
            <person name="Radey M.C."/>
            <person name="Schmidtke D.T."/>
            <person name="Pope C.E."/>
            <person name="Hoffman L.R."/>
            <person name="Hajjar A."/>
            <person name="Peterson S.B."/>
            <person name="Borenstein E."/>
            <person name="Mougous J."/>
        </authorList>
    </citation>
    <scope>NUCLEOTIDE SEQUENCE [LARGE SCALE GENOMIC DNA]</scope>
    <source>
        <strain evidence="8">H204</strain>
    </source>
</reference>
<evidence type="ECO:0000313" key="2">
    <source>
        <dbReference type="EMBL" id="KAA9038321.1"/>
    </source>
</evidence>
<dbReference type="Proteomes" id="UP000327007">
    <property type="component" value="Unassembled WGS sequence"/>
</dbReference>
<dbReference type="Gene3D" id="3.20.80.10">
    <property type="entry name" value="Regulatory factor, effector binding domain"/>
    <property type="match status" value="1"/>
</dbReference>
<protein>
    <submittedName>
        <fullName evidence="5">Effector-binding domain-containing protein</fullName>
    </submittedName>
    <submittedName>
        <fullName evidence="2">GyrI-like domain-containing protein</fullName>
    </submittedName>
</protein>
<reference evidence="3 9" key="5">
    <citation type="journal article" date="2019" name="Nat. Med.">
        <title>A library of human gut bacterial isolates paired with longitudinal multiomics data enables mechanistic microbiome research.</title>
        <authorList>
            <person name="Poyet M."/>
            <person name="Groussin M."/>
            <person name="Gibbons S.M."/>
            <person name="Avila-Pacheco J."/>
            <person name="Jiang X."/>
            <person name="Kearney S.M."/>
            <person name="Perrotta A.R."/>
            <person name="Berdy B."/>
            <person name="Zhao S."/>
            <person name="Lieberman T.D."/>
            <person name="Swanson P.K."/>
            <person name="Smith M."/>
            <person name="Roesemann S."/>
            <person name="Alexander J.E."/>
            <person name="Rich S.A."/>
            <person name="Livny J."/>
            <person name="Vlamakis H."/>
            <person name="Clish C."/>
            <person name="Bullock K."/>
            <person name="Deik A."/>
            <person name="Scott J."/>
            <person name="Pierce K.A."/>
            <person name="Xavier R.J."/>
            <person name="Alm E.J."/>
        </authorList>
    </citation>
    <scope>NUCLEOTIDE SEQUENCE [LARGE SCALE GENOMIC DNA]</scope>
    <source>
        <strain evidence="3 9">BIOML-A62</strain>
    </source>
</reference>
<sequence>MGKISEIMLLKQPKQPALAVEVQTDMNGMSEAIGKNFVKIDSLFKEQGEVTTDIPYVEYPNFESLTEHNIKMIIGLKSSKELQGEGDIRSITIPERKIVSCLHRGTYSELAVLYNEMMEWIKTNGYKLSGTSIEYYYSNPNVPEEEQVTRIEMPLL</sequence>
<dbReference type="Proteomes" id="UP000183766">
    <property type="component" value="Unassembled WGS sequence"/>
</dbReference>
<dbReference type="AlphaFoldDB" id="A0A1I4ZQA0"/>
<dbReference type="EMBL" id="WDEH01000039">
    <property type="protein sequence ID" value="KAB6134045.1"/>
    <property type="molecule type" value="Genomic_DNA"/>
</dbReference>
<reference evidence="2" key="6">
    <citation type="submission" date="2019-09" db="EMBL/GenBank/DDBJ databases">
        <authorList>
            <person name="Ross B.D."/>
            <person name="Verster A.J."/>
            <person name="Radey M.C."/>
            <person name="Schmidtke D.T."/>
            <person name="Pope C.E."/>
            <person name="Hoffman L.R."/>
            <person name="Hajjar A.M."/>
            <person name="Peterson S.B."/>
            <person name="Borenstein E."/>
            <person name="Mougous J.D."/>
        </authorList>
    </citation>
    <scope>NUCLEOTIDE SEQUENCE</scope>
    <source>
        <strain evidence="2">H204</strain>
    </source>
</reference>
<evidence type="ECO:0000313" key="8">
    <source>
        <dbReference type="Proteomes" id="UP000327007"/>
    </source>
</evidence>
<dbReference type="Proteomes" id="UP000487596">
    <property type="component" value="Unassembled WGS sequence"/>
</dbReference>
<dbReference type="EMBL" id="FNRP01000047">
    <property type="protein sequence ID" value="SEB17772.1"/>
    <property type="molecule type" value="Genomic_DNA"/>
</dbReference>
<dbReference type="Pfam" id="PF06445">
    <property type="entry name" value="GyrI-like"/>
    <property type="match status" value="1"/>
</dbReference>
<evidence type="ECO:0000313" key="5">
    <source>
        <dbReference type="EMBL" id="SFN52456.1"/>
    </source>
</evidence>
<dbReference type="SUPFAM" id="SSF55136">
    <property type="entry name" value="Probable bacterial effector-binding domain"/>
    <property type="match status" value="1"/>
</dbReference>